<evidence type="ECO:0000313" key="2">
    <source>
        <dbReference type="EMBL" id="RKF51421.1"/>
    </source>
</evidence>
<dbReference type="STRING" id="62708.A0A420H245"/>
<name>A0A420H245_9PEZI</name>
<organism evidence="2 3">
    <name type="scientific">Golovinomyces cichoracearum</name>
    <dbReference type="NCBI Taxonomy" id="62708"/>
    <lineage>
        <taxon>Eukaryota</taxon>
        <taxon>Fungi</taxon>
        <taxon>Dikarya</taxon>
        <taxon>Ascomycota</taxon>
        <taxon>Pezizomycotina</taxon>
        <taxon>Leotiomycetes</taxon>
        <taxon>Erysiphales</taxon>
        <taxon>Erysiphaceae</taxon>
        <taxon>Golovinomyces</taxon>
    </lineage>
</organism>
<comment type="caution">
    <text evidence="2">The sequence shown here is derived from an EMBL/GenBank/DDBJ whole genome shotgun (WGS) entry which is preliminary data.</text>
</comment>
<protein>
    <submittedName>
        <fullName evidence="2">Uncharacterized protein</fullName>
    </submittedName>
</protein>
<gene>
    <name evidence="2" type="ORF">GcM3_222025</name>
</gene>
<accession>A0A420H245</accession>
<dbReference type="EMBL" id="MCBQ01022264">
    <property type="protein sequence ID" value="RKF51421.1"/>
    <property type="molecule type" value="Genomic_DNA"/>
</dbReference>
<sequence length="294" mass="32944">MPLFRTSKDDKHEFLNLNHPLLKLFTVNEKVMDKGHLKLDCNFVDSETESSPVQGTRNDKLIKKIIIPSRNPKRTMSRLQKENLDTQARARKDILEPKLMTLTKSNMPYNMSRLNTSDPHESYLSSEEDVSISDCSEEILFDSDDCDVDIILDSSNSESPGTTAKAISFRAAGRPNLIDISSRSSSNSSTPVASTPTRPKRPPLLRLPALTFTLGDFNLNHKELFPSTPLSGKMTPNNSPSPKKPFDVGLCMKSSDLKSFLSKSETNNLFSLFRKDSIASTRLFIRQSLLHVPN</sequence>
<proteinExistence type="predicted"/>
<evidence type="ECO:0000256" key="1">
    <source>
        <dbReference type="SAM" id="MobiDB-lite"/>
    </source>
</evidence>
<evidence type="ECO:0000313" key="3">
    <source>
        <dbReference type="Proteomes" id="UP000283383"/>
    </source>
</evidence>
<reference evidence="2 3" key="1">
    <citation type="journal article" date="2018" name="BMC Genomics">
        <title>Comparative genome analyses reveal sequence features reflecting distinct modes of host-adaptation between dicot and monocot powdery mildew.</title>
        <authorList>
            <person name="Wu Y."/>
            <person name="Ma X."/>
            <person name="Pan Z."/>
            <person name="Kale S.D."/>
            <person name="Song Y."/>
            <person name="King H."/>
            <person name="Zhang Q."/>
            <person name="Presley C."/>
            <person name="Deng X."/>
            <person name="Wei C.I."/>
            <person name="Xiao S."/>
        </authorList>
    </citation>
    <scope>NUCLEOTIDE SEQUENCE [LARGE SCALE GENOMIC DNA]</scope>
    <source>
        <strain evidence="2">UMSG3</strain>
    </source>
</reference>
<feature type="region of interest" description="Disordered" evidence="1">
    <location>
        <begin position="178"/>
        <end position="202"/>
    </location>
</feature>
<dbReference type="Proteomes" id="UP000283383">
    <property type="component" value="Unassembled WGS sequence"/>
</dbReference>
<dbReference type="AlphaFoldDB" id="A0A420H245"/>
<keyword evidence="3" id="KW-1185">Reference proteome</keyword>